<dbReference type="Pfam" id="PF08513">
    <property type="entry name" value="LisH"/>
    <property type="match status" value="1"/>
</dbReference>
<sequence>MGKVLLELIDADPMEDAQQVKLALQVLANCFCGADMESLGPSTSLTSLNSNETSTKKSKPVLSFHESEHKIENVMQKAWDAAQENNALMTLIHYVQIDEPFTDADAIHVVACRALNGLARSEKIRQILSKLPLIADNELASLTRGPVLQDRASEHADFVKEARQLIRRVHQTDFDGAAEDLTYEKMVKAKVIKQTKIDFEQTGLQQLIHDYLMQTGFEQSAQMLQIEAGLEPAFTAATPKSLVKPRRLAGLENKEPMKSIFESPNSPTDDTLKSVPSLPFSDELTTRSEASPKCSTPAKPSRKSLSQKTKQKNRGTPVENDLKWKVVSKFGAPSTPANQSVPNRRFSHNKSSLLAQQSLPFSNRHMENAISMTEKQVPLKPHKALTDIVTEYFRNQHAHCEQPVVTCPPFSFYYPHRCPKPRDLFRAPINIVDRYFHSQSMPYRHSHTMFNRANRNFAFSHYCPVDLFDMEGETLTACAFSYDDSFIHLGTYSGDVHWMSLVTGRSESSTSCHNTFITSVQHSKDGTLLLTSSVYVPPLSALWRTGDTQDVLHTFADDMDMSFGYTSNDKIIGTQMYTANIYDTNTGELINTLYNAEAANRYQGLLRNKACFNHTDTLALNDGILWDVRTNGRNEIVHKFDKFSNEYCGKFHPNGNEVIISGSVWDIRTNGLLKHVVALDACDYFFNNTGDIIFSVTAKEQPVRDDQFFSAYESNFRVIDSFDYHVVTTVDTKRDIAGFAVDHADRHICTIEKSRTSEEPSICRIYEIGKPVEFATGEDGNEDDDDDNNDDDDDDVDGIFPSSNGTFDSDNSSASTDSSDDDQEDSISDDTEDGIQEMLEDLAQQPGFEDYQSDEEDEGPLDEEDGEGPDPDDDSEYDSDFNPNSDEEDV</sequence>
<comment type="pathway">
    <text evidence="2">Protein modification; protein ubiquitination.</text>
</comment>
<dbReference type="EMBL" id="CAJFCV020000004">
    <property type="protein sequence ID" value="CAG9118772.1"/>
    <property type="molecule type" value="Genomic_DNA"/>
</dbReference>
<feature type="compositionally biased region" description="Acidic residues" evidence="6">
    <location>
        <begin position="779"/>
        <end position="797"/>
    </location>
</feature>
<dbReference type="SUPFAM" id="SSF50960">
    <property type="entry name" value="TolB, C-terminal domain"/>
    <property type="match status" value="1"/>
</dbReference>
<dbReference type="InterPro" id="IPR033270">
    <property type="entry name" value="VPRBP/DCAF1"/>
</dbReference>
<dbReference type="SMART" id="SM00667">
    <property type="entry name" value="LisH"/>
    <property type="match status" value="1"/>
</dbReference>
<dbReference type="WBParaSite" id="BXY_1153700.1">
    <property type="protein sequence ID" value="BXY_1153700.1"/>
    <property type="gene ID" value="BXY_1153700"/>
</dbReference>
<keyword evidence="5" id="KW-0539">Nucleus</keyword>
<evidence type="ECO:0000256" key="6">
    <source>
        <dbReference type="SAM" id="MobiDB-lite"/>
    </source>
</evidence>
<reference evidence="7" key="2">
    <citation type="submission" date="2020-09" db="EMBL/GenBank/DDBJ databases">
        <authorList>
            <person name="Kikuchi T."/>
        </authorList>
    </citation>
    <scope>NUCLEOTIDE SEQUENCE</scope>
    <source>
        <strain evidence="7">Ka4C1</strain>
    </source>
</reference>
<dbReference type="EMBL" id="CAJFDI010000004">
    <property type="protein sequence ID" value="CAD5228247.1"/>
    <property type="molecule type" value="Genomic_DNA"/>
</dbReference>
<dbReference type="UniPathway" id="UPA00143"/>
<keyword evidence="4" id="KW-0833">Ubl conjugation pathway</keyword>
<evidence type="ECO:0000313" key="8">
    <source>
        <dbReference type="Proteomes" id="UP000095284"/>
    </source>
</evidence>
<accession>A0A1I7SES7</accession>
<dbReference type="Proteomes" id="UP000582659">
    <property type="component" value="Unassembled WGS sequence"/>
</dbReference>
<dbReference type="InterPro" id="IPR015943">
    <property type="entry name" value="WD40/YVTN_repeat-like_dom_sf"/>
</dbReference>
<evidence type="ECO:0000256" key="1">
    <source>
        <dbReference type="ARBA" id="ARBA00004123"/>
    </source>
</evidence>
<feature type="region of interest" description="Disordered" evidence="6">
    <location>
        <begin position="769"/>
        <end position="890"/>
    </location>
</feature>
<evidence type="ECO:0000256" key="3">
    <source>
        <dbReference type="ARBA" id="ARBA00008845"/>
    </source>
</evidence>
<dbReference type="AlphaFoldDB" id="A0A1I7SES7"/>
<evidence type="ECO:0000313" key="10">
    <source>
        <dbReference type="WBParaSite" id="BXY_1153700.1"/>
    </source>
</evidence>
<feature type="compositionally biased region" description="Acidic residues" evidence="6">
    <location>
        <begin position="851"/>
        <end position="890"/>
    </location>
</feature>
<evidence type="ECO:0000256" key="2">
    <source>
        <dbReference type="ARBA" id="ARBA00004906"/>
    </source>
</evidence>
<keyword evidence="9" id="KW-1185">Reference proteome</keyword>
<dbReference type="GO" id="GO:0005634">
    <property type="term" value="C:nucleus"/>
    <property type="evidence" value="ECO:0007669"/>
    <property type="project" value="UniProtKB-SubCell"/>
</dbReference>
<protein>
    <submittedName>
        <fullName evidence="7">(pine wood nematode) hypothetical protein</fullName>
    </submittedName>
    <submittedName>
        <fullName evidence="10">LisH domain-containing protein</fullName>
    </submittedName>
</protein>
<dbReference type="PANTHER" id="PTHR13129:SF4">
    <property type="entry name" value="DDB1- AND CUL4-ASSOCIATED FACTOR 1"/>
    <property type="match status" value="1"/>
</dbReference>
<reference evidence="10" key="1">
    <citation type="submission" date="2016-11" db="UniProtKB">
        <authorList>
            <consortium name="WormBaseParasite"/>
        </authorList>
    </citation>
    <scope>IDENTIFICATION</scope>
</reference>
<name>A0A1I7SES7_BURXY</name>
<dbReference type="GO" id="GO:0016567">
    <property type="term" value="P:protein ubiquitination"/>
    <property type="evidence" value="ECO:0007669"/>
    <property type="project" value="UniProtKB-UniPathway"/>
</dbReference>
<dbReference type="InterPro" id="IPR006594">
    <property type="entry name" value="LisH"/>
</dbReference>
<feature type="compositionally biased region" description="Low complexity" evidence="6">
    <location>
        <begin position="808"/>
        <end position="817"/>
    </location>
</feature>
<dbReference type="Proteomes" id="UP000095284">
    <property type="component" value="Unplaced"/>
</dbReference>
<feature type="compositionally biased region" description="Acidic residues" evidence="6">
    <location>
        <begin position="818"/>
        <end position="840"/>
    </location>
</feature>
<proteinExistence type="inferred from homology"/>
<dbReference type="Proteomes" id="UP000659654">
    <property type="component" value="Unassembled WGS sequence"/>
</dbReference>
<dbReference type="OrthoDB" id="27563at2759"/>
<evidence type="ECO:0000313" key="9">
    <source>
        <dbReference type="Proteomes" id="UP000659654"/>
    </source>
</evidence>
<comment type="similarity">
    <text evidence="3">Belongs to the VPRBP/DCAF1 family.</text>
</comment>
<evidence type="ECO:0000313" key="7">
    <source>
        <dbReference type="EMBL" id="CAD5228247.1"/>
    </source>
</evidence>
<comment type="subcellular location">
    <subcellularLocation>
        <location evidence="1">Nucleus</location>
    </subcellularLocation>
</comment>
<evidence type="ECO:0000256" key="5">
    <source>
        <dbReference type="ARBA" id="ARBA00023242"/>
    </source>
</evidence>
<dbReference type="PROSITE" id="PS50896">
    <property type="entry name" value="LISH"/>
    <property type="match status" value="1"/>
</dbReference>
<organism evidence="8 10">
    <name type="scientific">Bursaphelenchus xylophilus</name>
    <name type="common">Pinewood nematode worm</name>
    <name type="synonym">Aphelenchoides xylophilus</name>
    <dbReference type="NCBI Taxonomy" id="6326"/>
    <lineage>
        <taxon>Eukaryota</taxon>
        <taxon>Metazoa</taxon>
        <taxon>Ecdysozoa</taxon>
        <taxon>Nematoda</taxon>
        <taxon>Chromadorea</taxon>
        <taxon>Rhabditida</taxon>
        <taxon>Tylenchina</taxon>
        <taxon>Tylenchomorpha</taxon>
        <taxon>Aphelenchoidea</taxon>
        <taxon>Aphelenchoididae</taxon>
        <taxon>Bursaphelenchus</taxon>
    </lineage>
</organism>
<dbReference type="eggNOG" id="KOG1832">
    <property type="taxonomic scope" value="Eukaryota"/>
</dbReference>
<gene>
    <name evidence="7" type="ORF">BXYJ_LOCUS10349</name>
</gene>
<evidence type="ECO:0000256" key="4">
    <source>
        <dbReference type="ARBA" id="ARBA00022786"/>
    </source>
</evidence>
<dbReference type="Gene3D" id="2.130.10.10">
    <property type="entry name" value="YVTN repeat-like/Quinoprotein amine dehydrogenase"/>
    <property type="match status" value="1"/>
</dbReference>
<dbReference type="GO" id="GO:0080008">
    <property type="term" value="C:Cul4-RING E3 ubiquitin ligase complex"/>
    <property type="evidence" value="ECO:0007669"/>
    <property type="project" value="TreeGrafter"/>
</dbReference>
<dbReference type="SMR" id="A0A1I7SES7"/>
<dbReference type="PANTHER" id="PTHR13129">
    <property type="entry name" value="VPRBP PROTEIN-RELATED"/>
    <property type="match status" value="1"/>
</dbReference>
<feature type="region of interest" description="Disordered" evidence="6">
    <location>
        <begin position="254"/>
        <end position="321"/>
    </location>
</feature>